<keyword evidence="6 10" id="KW-1133">Transmembrane helix</keyword>
<evidence type="ECO:0000256" key="2">
    <source>
        <dbReference type="ARBA" id="ARBA00007324"/>
    </source>
</evidence>
<dbReference type="Pfam" id="PF06703">
    <property type="entry name" value="SPC25"/>
    <property type="match status" value="1"/>
</dbReference>
<comment type="function">
    <text evidence="8">Component of the signal peptidase complex (SPC) which catalyzes the cleavage of N-terminal signal sequences from nascent proteins as they are translocated into the lumen of the endoplasmic reticulum. Enhances the enzymatic activity of SPC and facilitates the interactions between different components of the translocation site.</text>
</comment>
<dbReference type="GO" id="GO:0045047">
    <property type="term" value="P:protein targeting to ER"/>
    <property type="evidence" value="ECO:0007669"/>
    <property type="project" value="TreeGrafter"/>
</dbReference>
<dbReference type="PANTHER" id="PTHR13085:SF0">
    <property type="entry name" value="SIGNAL PEPTIDASE COMPLEX SUBUNIT 2"/>
    <property type="match status" value="1"/>
</dbReference>
<evidence type="ECO:0000256" key="7">
    <source>
        <dbReference type="ARBA" id="ARBA00023136"/>
    </source>
</evidence>
<evidence type="ECO:0000256" key="6">
    <source>
        <dbReference type="ARBA" id="ARBA00022989"/>
    </source>
</evidence>
<evidence type="ECO:0000256" key="3">
    <source>
        <dbReference type="ARBA" id="ARBA00017057"/>
    </source>
</evidence>
<feature type="region of interest" description="Disordered" evidence="9">
    <location>
        <begin position="1"/>
        <end position="45"/>
    </location>
</feature>
<organism evidence="11">
    <name type="scientific">Phaffia rhodozyma</name>
    <name type="common">Yeast</name>
    <name type="synonym">Xanthophyllomyces dendrorhous</name>
    <dbReference type="NCBI Taxonomy" id="264483"/>
    <lineage>
        <taxon>Eukaryota</taxon>
        <taxon>Fungi</taxon>
        <taxon>Dikarya</taxon>
        <taxon>Basidiomycota</taxon>
        <taxon>Agaricomycotina</taxon>
        <taxon>Tremellomycetes</taxon>
        <taxon>Cystofilobasidiales</taxon>
        <taxon>Mrakiaceae</taxon>
        <taxon>Phaffia</taxon>
    </lineage>
</organism>
<dbReference type="PANTHER" id="PTHR13085">
    <property type="entry name" value="MICROSOMAL SIGNAL PEPTIDASE 25 KDA SUBUNIT"/>
    <property type="match status" value="1"/>
</dbReference>
<sequence>MAKKRSTPSTPSTSQEVEKAGSVLSGTVSSSPSSPSAPSSRPALQSTDSELVRINAANLSQAKLAFDDTLREVLVAPPHAYTQSLRHTDLKLLLGWSACLIALGTSGWAYRHSWEESKGPLKIAVVLYAILSTISYLYTYFIQGQKIFVGKRKTLTDGRIETSIITVSTSTKLSPKPERIPLYNISLSSLTSTNAGKSLLSRIENEGSKSIGAFVSADGVVDRVELESWLNGLLEGKEGKSA</sequence>
<comment type="subcellular location">
    <subcellularLocation>
        <location evidence="1">Endoplasmic reticulum membrane</location>
        <topology evidence="1">Multi-pass membrane protein</topology>
    </subcellularLocation>
</comment>
<proteinExistence type="inferred from homology"/>
<reference evidence="11" key="1">
    <citation type="submission" date="2014-08" db="EMBL/GenBank/DDBJ databases">
        <authorList>
            <person name="Sharma Rahul"/>
            <person name="Thines Marco"/>
        </authorList>
    </citation>
    <scope>NUCLEOTIDE SEQUENCE</scope>
</reference>
<feature type="transmembrane region" description="Helical" evidence="10">
    <location>
        <begin position="123"/>
        <end position="142"/>
    </location>
</feature>
<comment type="similarity">
    <text evidence="2">Belongs to the SPCS2 family.</text>
</comment>
<feature type="transmembrane region" description="Helical" evidence="10">
    <location>
        <begin position="92"/>
        <end position="111"/>
    </location>
</feature>
<keyword evidence="7 10" id="KW-0472">Membrane</keyword>
<name>A0A0F7SX61_PHARH</name>
<protein>
    <recommendedName>
        <fullName evidence="3">Signal peptidase complex subunit 2</fullName>
    </recommendedName>
</protein>
<evidence type="ECO:0000256" key="8">
    <source>
        <dbReference type="ARBA" id="ARBA00045608"/>
    </source>
</evidence>
<evidence type="ECO:0000313" key="11">
    <source>
        <dbReference type="EMBL" id="CED84763.1"/>
    </source>
</evidence>
<dbReference type="AlphaFoldDB" id="A0A0F7SX61"/>
<evidence type="ECO:0000256" key="10">
    <source>
        <dbReference type="SAM" id="Phobius"/>
    </source>
</evidence>
<dbReference type="InterPro" id="IPR009582">
    <property type="entry name" value="Spc2/SPCS2"/>
</dbReference>
<evidence type="ECO:0000256" key="4">
    <source>
        <dbReference type="ARBA" id="ARBA00022692"/>
    </source>
</evidence>
<dbReference type="EMBL" id="LN483166">
    <property type="protein sequence ID" value="CED84763.1"/>
    <property type="molecule type" value="Genomic_DNA"/>
</dbReference>
<dbReference type="GO" id="GO:0006465">
    <property type="term" value="P:signal peptide processing"/>
    <property type="evidence" value="ECO:0007669"/>
    <property type="project" value="InterPro"/>
</dbReference>
<dbReference type="GO" id="GO:0005787">
    <property type="term" value="C:signal peptidase complex"/>
    <property type="evidence" value="ECO:0007669"/>
    <property type="project" value="InterPro"/>
</dbReference>
<accession>A0A0F7SX61</accession>
<keyword evidence="4 10" id="KW-0812">Transmembrane</keyword>
<keyword evidence="5" id="KW-0256">Endoplasmic reticulum</keyword>
<evidence type="ECO:0000256" key="5">
    <source>
        <dbReference type="ARBA" id="ARBA00022824"/>
    </source>
</evidence>
<feature type="compositionally biased region" description="Low complexity" evidence="9">
    <location>
        <begin position="21"/>
        <end position="45"/>
    </location>
</feature>
<evidence type="ECO:0000256" key="9">
    <source>
        <dbReference type="SAM" id="MobiDB-lite"/>
    </source>
</evidence>
<evidence type="ECO:0000256" key="1">
    <source>
        <dbReference type="ARBA" id="ARBA00004477"/>
    </source>
</evidence>